<dbReference type="InterPro" id="IPR036388">
    <property type="entry name" value="WH-like_DNA-bd_sf"/>
</dbReference>
<evidence type="ECO:0000256" key="1">
    <source>
        <dbReference type="ARBA" id="ARBA00023015"/>
    </source>
</evidence>
<sequence length="250" mass="28112">MRSTCCHTDLCVQAVPVFKGLAEVELAKIAAITESSPYSKGSIVFREGQPADSLYVLNNGLMKLSQISHEGKQHNLRFLFPGDYFGQFDILQNKQHYATAEMLENGRVCRIHRKDLIPLIKQNADLAYSFLMTMSEQLRQAEEWAGALHILDVDKRLAKLLLHLYSKIGLQSGDQAINDFITLPAAKKEIAAMIGTTPETLSRKLNFFEENRIIEVCKRNIHIRNIRALNDIAEIGLDEVKNNGVEAVCT</sequence>
<dbReference type="AlphaFoldDB" id="A0A917FSQ7"/>
<dbReference type="Gene3D" id="1.10.10.10">
    <property type="entry name" value="Winged helix-like DNA-binding domain superfamily/Winged helix DNA-binding domain"/>
    <property type="match status" value="1"/>
</dbReference>
<organism evidence="7 8">
    <name type="scientific">Paenibacillus albidus</name>
    <dbReference type="NCBI Taxonomy" id="2041023"/>
    <lineage>
        <taxon>Bacteria</taxon>
        <taxon>Bacillati</taxon>
        <taxon>Bacillota</taxon>
        <taxon>Bacilli</taxon>
        <taxon>Bacillales</taxon>
        <taxon>Paenibacillaceae</taxon>
        <taxon>Paenibacillus</taxon>
    </lineage>
</organism>
<dbReference type="RefSeq" id="WP_189030915.1">
    <property type="nucleotide sequence ID" value="NZ_BMKR01000038.1"/>
</dbReference>
<evidence type="ECO:0000259" key="5">
    <source>
        <dbReference type="PROSITE" id="PS50042"/>
    </source>
</evidence>
<dbReference type="GO" id="GO:0003677">
    <property type="term" value="F:DNA binding"/>
    <property type="evidence" value="ECO:0007669"/>
    <property type="project" value="UniProtKB-KW"/>
</dbReference>
<reference evidence="7" key="1">
    <citation type="journal article" date="2014" name="Int. J. Syst. Evol. Microbiol.">
        <title>Complete genome sequence of Corynebacterium casei LMG S-19264T (=DSM 44701T), isolated from a smear-ripened cheese.</title>
        <authorList>
            <consortium name="US DOE Joint Genome Institute (JGI-PGF)"/>
            <person name="Walter F."/>
            <person name="Albersmeier A."/>
            <person name="Kalinowski J."/>
            <person name="Ruckert C."/>
        </authorList>
    </citation>
    <scope>NUCLEOTIDE SEQUENCE</scope>
    <source>
        <strain evidence="7">CGMCC 1.16134</strain>
    </source>
</reference>
<keyword evidence="1" id="KW-0805">Transcription regulation</keyword>
<dbReference type="EMBL" id="BMKR01000038">
    <property type="protein sequence ID" value="GGG04984.1"/>
    <property type="molecule type" value="Genomic_DNA"/>
</dbReference>
<dbReference type="Pfam" id="PF13545">
    <property type="entry name" value="HTH_Crp_2"/>
    <property type="match status" value="1"/>
</dbReference>
<keyword evidence="8" id="KW-1185">Reference proteome</keyword>
<comment type="caution">
    <text evidence="7">The sequence shown here is derived from an EMBL/GenBank/DDBJ whole genome shotgun (WGS) entry which is preliminary data.</text>
</comment>
<evidence type="ECO:0000256" key="2">
    <source>
        <dbReference type="ARBA" id="ARBA00023125"/>
    </source>
</evidence>
<dbReference type="PROSITE" id="PS50042">
    <property type="entry name" value="CNMP_BINDING_3"/>
    <property type="match status" value="1"/>
</dbReference>
<name>A0A917FSQ7_9BACL</name>
<dbReference type="GO" id="GO:0003700">
    <property type="term" value="F:DNA-binding transcription factor activity"/>
    <property type="evidence" value="ECO:0007669"/>
    <property type="project" value="TreeGrafter"/>
</dbReference>
<accession>A0A917FSQ7</accession>
<dbReference type="PANTHER" id="PTHR24567:SF74">
    <property type="entry name" value="HTH-TYPE TRANSCRIPTIONAL REGULATOR ARCR"/>
    <property type="match status" value="1"/>
</dbReference>
<dbReference type="CDD" id="cd00038">
    <property type="entry name" value="CAP_ED"/>
    <property type="match status" value="1"/>
</dbReference>
<protein>
    <submittedName>
        <fullName evidence="7">Crp/Fnr family transcriptional regulator</fullName>
    </submittedName>
</protein>
<dbReference type="InterPro" id="IPR000595">
    <property type="entry name" value="cNMP-bd_dom"/>
</dbReference>
<dbReference type="InterPro" id="IPR018490">
    <property type="entry name" value="cNMP-bd_dom_sf"/>
</dbReference>
<dbReference type="SUPFAM" id="SSF46785">
    <property type="entry name" value="Winged helix' DNA-binding domain"/>
    <property type="match status" value="1"/>
</dbReference>
<feature type="domain" description="HTH crp-type" evidence="6">
    <location>
        <begin position="151"/>
        <end position="227"/>
    </location>
</feature>
<dbReference type="PANTHER" id="PTHR24567">
    <property type="entry name" value="CRP FAMILY TRANSCRIPTIONAL REGULATORY PROTEIN"/>
    <property type="match status" value="1"/>
</dbReference>
<dbReference type="Pfam" id="PF00027">
    <property type="entry name" value="cNMP_binding"/>
    <property type="match status" value="1"/>
</dbReference>
<dbReference type="SMART" id="SM00419">
    <property type="entry name" value="HTH_CRP"/>
    <property type="match status" value="1"/>
</dbReference>
<evidence type="ECO:0000313" key="7">
    <source>
        <dbReference type="EMBL" id="GGG04984.1"/>
    </source>
</evidence>
<evidence type="ECO:0000256" key="3">
    <source>
        <dbReference type="ARBA" id="ARBA00023159"/>
    </source>
</evidence>
<keyword evidence="4" id="KW-0804">Transcription</keyword>
<evidence type="ECO:0000259" key="6">
    <source>
        <dbReference type="PROSITE" id="PS51063"/>
    </source>
</evidence>
<dbReference type="InterPro" id="IPR050397">
    <property type="entry name" value="Env_Response_Regulators"/>
</dbReference>
<evidence type="ECO:0000313" key="8">
    <source>
        <dbReference type="Proteomes" id="UP000637643"/>
    </source>
</evidence>
<keyword evidence="3" id="KW-0010">Activator</keyword>
<dbReference type="GO" id="GO:0005829">
    <property type="term" value="C:cytosol"/>
    <property type="evidence" value="ECO:0007669"/>
    <property type="project" value="TreeGrafter"/>
</dbReference>
<dbReference type="Proteomes" id="UP000637643">
    <property type="component" value="Unassembled WGS sequence"/>
</dbReference>
<dbReference type="InterPro" id="IPR012318">
    <property type="entry name" value="HTH_CRP"/>
</dbReference>
<dbReference type="PROSITE" id="PS51063">
    <property type="entry name" value="HTH_CRP_2"/>
    <property type="match status" value="1"/>
</dbReference>
<evidence type="ECO:0000256" key="4">
    <source>
        <dbReference type="ARBA" id="ARBA00023163"/>
    </source>
</evidence>
<feature type="domain" description="Cyclic nucleotide-binding" evidence="5">
    <location>
        <begin position="17"/>
        <end position="137"/>
    </location>
</feature>
<reference evidence="7" key="2">
    <citation type="submission" date="2020-09" db="EMBL/GenBank/DDBJ databases">
        <authorList>
            <person name="Sun Q."/>
            <person name="Zhou Y."/>
        </authorList>
    </citation>
    <scope>NUCLEOTIDE SEQUENCE</scope>
    <source>
        <strain evidence="7">CGMCC 1.16134</strain>
    </source>
</reference>
<gene>
    <name evidence="7" type="ORF">GCM10010912_57130</name>
</gene>
<dbReference type="InterPro" id="IPR036390">
    <property type="entry name" value="WH_DNA-bd_sf"/>
</dbReference>
<dbReference type="PRINTS" id="PR00034">
    <property type="entry name" value="HTHCRP"/>
</dbReference>
<dbReference type="SMART" id="SM00100">
    <property type="entry name" value="cNMP"/>
    <property type="match status" value="1"/>
</dbReference>
<proteinExistence type="predicted"/>
<dbReference type="SUPFAM" id="SSF51206">
    <property type="entry name" value="cAMP-binding domain-like"/>
    <property type="match status" value="1"/>
</dbReference>
<dbReference type="InterPro" id="IPR014710">
    <property type="entry name" value="RmlC-like_jellyroll"/>
</dbReference>
<keyword evidence="2" id="KW-0238">DNA-binding</keyword>
<dbReference type="Gene3D" id="2.60.120.10">
    <property type="entry name" value="Jelly Rolls"/>
    <property type="match status" value="1"/>
</dbReference>